<evidence type="ECO:0000259" key="7">
    <source>
        <dbReference type="Pfam" id="PF02687"/>
    </source>
</evidence>
<reference evidence="9" key="1">
    <citation type="journal article" date="2014" name="Int. J. Syst. Evol. Microbiol.">
        <title>Complete genome sequence of Corynebacterium casei LMG S-19264T (=DSM 44701T), isolated from a smear-ripened cheese.</title>
        <authorList>
            <consortium name="US DOE Joint Genome Institute (JGI-PGF)"/>
            <person name="Walter F."/>
            <person name="Albersmeier A."/>
            <person name="Kalinowski J."/>
            <person name="Ruckert C."/>
        </authorList>
    </citation>
    <scope>NUCLEOTIDE SEQUENCE</scope>
    <source>
        <strain evidence="9">CGMCC 1.15343</strain>
    </source>
</reference>
<feature type="transmembrane region" description="Helical" evidence="6">
    <location>
        <begin position="400"/>
        <end position="420"/>
    </location>
</feature>
<dbReference type="PANTHER" id="PTHR30572">
    <property type="entry name" value="MEMBRANE COMPONENT OF TRANSPORTER-RELATED"/>
    <property type="match status" value="1"/>
</dbReference>
<protein>
    <submittedName>
        <fullName evidence="9">ABC transporter permease</fullName>
    </submittedName>
</protein>
<dbReference type="Pfam" id="PF12704">
    <property type="entry name" value="MacB_PCD"/>
    <property type="match status" value="2"/>
</dbReference>
<evidence type="ECO:0000256" key="6">
    <source>
        <dbReference type="SAM" id="Phobius"/>
    </source>
</evidence>
<keyword evidence="10" id="KW-1185">Reference proteome</keyword>
<dbReference type="Pfam" id="PF02687">
    <property type="entry name" value="FtsX"/>
    <property type="match status" value="2"/>
</dbReference>
<dbReference type="GO" id="GO:0005886">
    <property type="term" value="C:plasma membrane"/>
    <property type="evidence" value="ECO:0007669"/>
    <property type="project" value="UniProtKB-SubCell"/>
</dbReference>
<name>A0A916XFK7_9SPHI</name>
<feature type="transmembrane region" description="Helical" evidence="6">
    <location>
        <begin position="303"/>
        <end position="330"/>
    </location>
</feature>
<dbReference type="Proteomes" id="UP000651668">
    <property type="component" value="Unassembled WGS sequence"/>
</dbReference>
<keyword evidence="2" id="KW-1003">Cell membrane</keyword>
<dbReference type="GO" id="GO:0022857">
    <property type="term" value="F:transmembrane transporter activity"/>
    <property type="evidence" value="ECO:0007669"/>
    <property type="project" value="TreeGrafter"/>
</dbReference>
<keyword evidence="3 6" id="KW-0812">Transmembrane</keyword>
<keyword evidence="4 6" id="KW-1133">Transmembrane helix</keyword>
<dbReference type="EMBL" id="BMIL01000007">
    <property type="protein sequence ID" value="GGC68268.1"/>
    <property type="molecule type" value="Genomic_DNA"/>
</dbReference>
<dbReference type="PANTHER" id="PTHR30572:SF18">
    <property type="entry name" value="ABC-TYPE MACROLIDE FAMILY EXPORT SYSTEM PERMEASE COMPONENT 2"/>
    <property type="match status" value="1"/>
</dbReference>
<evidence type="ECO:0000256" key="2">
    <source>
        <dbReference type="ARBA" id="ARBA00022475"/>
    </source>
</evidence>
<keyword evidence="5 6" id="KW-0472">Membrane</keyword>
<evidence type="ECO:0000256" key="1">
    <source>
        <dbReference type="ARBA" id="ARBA00004651"/>
    </source>
</evidence>
<feature type="transmembrane region" description="Helical" evidence="6">
    <location>
        <begin position="257"/>
        <end position="279"/>
    </location>
</feature>
<feature type="transmembrane region" description="Helical" evidence="6">
    <location>
        <begin position="730"/>
        <end position="750"/>
    </location>
</feature>
<evidence type="ECO:0000256" key="4">
    <source>
        <dbReference type="ARBA" id="ARBA00022989"/>
    </source>
</evidence>
<organism evidence="9 10">
    <name type="scientific">Pedobacter quisquiliarum</name>
    <dbReference type="NCBI Taxonomy" id="1834438"/>
    <lineage>
        <taxon>Bacteria</taxon>
        <taxon>Pseudomonadati</taxon>
        <taxon>Bacteroidota</taxon>
        <taxon>Sphingobacteriia</taxon>
        <taxon>Sphingobacteriales</taxon>
        <taxon>Sphingobacteriaceae</taxon>
        <taxon>Pedobacter</taxon>
    </lineage>
</organism>
<feature type="domain" description="ABC3 transporter permease C-terminal" evidence="7">
    <location>
        <begin position="647"/>
        <end position="760"/>
    </location>
</feature>
<feature type="transmembrane region" description="Helical" evidence="6">
    <location>
        <begin position="688"/>
        <end position="710"/>
    </location>
</feature>
<evidence type="ECO:0000259" key="8">
    <source>
        <dbReference type="Pfam" id="PF12704"/>
    </source>
</evidence>
<proteinExistence type="predicted"/>
<dbReference type="InterPro" id="IPR025857">
    <property type="entry name" value="MacB_PCD"/>
</dbReference>
<accession>A0A916XFK7</accession>
<feature type="domain" description="ABC3 transporter permease C-terminal" evidence="7">
    <location>
        <begin position="262"/>
        <end position="379"/>
    </location>
</feature>
<feature type="domain" description="MacB-like periplasmic core" evidence="8">
    <location>
        <begin position="1"/>
        <end position="213"/>
    </location>
</feature>
<dbReference type="InterPro" id="IPR050250">
    <property type="entry name" value="Macrolide_Exporter_MacB"/>
</dbReference>
<dbReference type="InterPro" id="IPR003838">
    <property type="entry name" value="ABC3_permease_C"/>
</dbReference>
<sequence>MASCILIFIFIRYQLSYDDDFQHKQRIYRVVSNWKYLNGTDASQGVPIPLAAAVRTEMPQLEKVAAIQRTTGVLAALGESGEVRFKAYEPAYFAEADFFDIFNFSWLAGNPKNDLLAPNTVALSESAAIKYFGRWQDAIGKILRFQKQEDARVTAIFKDRPENTSLPLQVVFSYATFSQKNDKSWGTVRSTSECYVLLKDGVQIRDADAAMEQFNLKKYKDNDEAGRQYHSFQALSDIHQNGRYGNFAGRSIEKSELYSLAIIGLFLILTACINFINLATAQAIGRSKEVGIRKVLGSERRQLIIQFLTETLAISVVAMLIACVLTEVALPYMQQLFDEKISFSLLQHPIIFVFLVGLVLLVSLLAGFYPALIISGFNPAMAIKNKVSSSYAGGLGLRRLLLVLQFTITTVLIISTMVVMKQMQYMREKPLGFNPNAIAIVGLPGDSLSLLKHENFKARLLAIPGVEQVSLFDVAPSSNNVSESDFSLNGTANKDFQIRTMHIDLDYFKTFDMKFIAGKMLLKSDTTNSYVVNETFLKRNGINDPEQALGKLLTVNSVTAPIVGVSKDFNDKSLHEQISPIVMSSNHLDYYNMAVKMDSRQMVNVMAAVQQLWNATFPNDVYESSFVNDDLNDYYAAERIMGVLFRVFSFVIIFISFVGLFGLISFVTNQRTREVAIRKVLGASTFELLRLLNGSFLLLVFLANLIAWPLAYILINQWLNQYAYRIELNVWPFAAAMFISMLITLITVSLRSYKVAGTNPVDALKYE</sequence>
<evidence type="ECO:0000256" key="5">
    <source>
        <dbReference type="ARBA" id="ARBA00023136"/>
    </source>
</evidence>
<feature type="transmembrane region" description="Helical" evidence="6">
    <location>
        <begin position="350"/>
        <end position="379"/>
    </location>
</feature>
<evidence type="ECO:0000313" key="9">
    <source>
        <dbReference type="EMBL" id="GGC68268.1"/>
    </source>
</evidence>
<dbReference type="AlphaFoldDB" id="A0A916XFK7"/>
<evidence type="ECO:0000313" key="10">
    <source>
        <dbReference type="Proteomes" id="UP000651668"/>
    </source>
</evidence>
<reference evidence="9" key="2">
    <citation type="submission" date="2020-09" db="EMBL/GenBank/DDBJ databases">
        <authorList>
            <person name="Sun Q."/>
            <person name="Zhou Y."/>
        </authorList>
    </citation>
    <scope>NUCLEOTIDE SEQUENCE</scope>
    <source>
        <strain evidence="9">CGMCC 1.15343</strain>
    </source>
</reference>
<comment type="subcellular location">
    <subcellularLocation>
        <location evidence="1">Cell membrane</location>
        <topology evidence="1">Multi-pass membrane protein</topology>
    </subcellularLocation>
</comment>
<gene>
    <name evidence="9" type="ORF">GCM10011387_22050</name>
</gene>
<feature type="domain" description="MacB-like periplasmic core" evidence="8">
    <location>
        <begin position="407"/>
        <end position="608"/>
    </location>
</feature>
<evidence type="ECO:0000256" key="3">
    <source>
        <dbReference type="ARBA" id="ARBA00022692"/>
    </source>
</evidence>
<comment type="caution">
    <text evidence="9">The sequence shown here is derived from an EMBL/GenBank/DDBJ whole genome shotgun (WGS) entry which is preliminary data.</text>
</comment>
<feature type="transmembrane region" description="Helical" evidence="6">
    <location>
        <begin position="643"/>
        <end position="667"/>
    </location>
</feature>